<sequence>MHEDLPKMRRACLCQRQQSGDAGSRASDLTMSALECSSAKSFHESIVGICAGDLGKKQRDKQ</sequence>
<dbReference type="InParanoid" id="A0A0C3PJZ2"/>
<reference evidence="2" key="2">
    <citation type="submission" date="2015-01" db="EMBL/GenBank/DDBJ databases">
        <title>Evolutionary Origins and Diversification of the Mycorrhizal Mutualists.</title>
        <authorList>
            <consortium name="DOE Joint Genome Institute"/>
            <consortium name="Mycorrhizal Genomics Consortium"/>
            <person name="Kohler A."/>
            <person name="Kuo A."/>
            <person name="Nagy L.G."/>
            <person name="Floudas D."/>
            <person name="Copeland A."/>
            <person name="Barry K.W."/>
            <person name="Cichocki N."/>
            <person name="Veneault-Fourrey C."/>
            <person name="LaButti K."/>
            <person name="Lindquist E.A."/>
            <person name="Lipzen A."/>
            <person name="Lundell T."/>
            <person name="Morin E."/>
            <person name="Murat C."/>
            <person name="Riley R."/>
            <person name="Ohm R."/>
            <person name="Sun H."/>
            <person name="Tunlid A."/>
            <person name="Henrissat B."/>
            <person name="Grigoriev I.V."/>
            <person name="Hibbett D.S."/>
            <person name="Martin F."/>
        </authorList>
    </citation>
    <scope>NUCLEOTIDE SEQUENCE [LARGE SCALE GENOMIC DNA]</scope>
    <source>
        <strain evidence="2">Marx 270</strain>
    </source>
</reference>
<organism evidence="1 2">
    <name type="scientific">Pisolithus tinctorius Marx 270</name>
    <dbReference type="NCBI Taxonomy" id="870435"/>
    <lineage>
        <taxon>Eukaryota</taxon>
        <taxon>Fungi</taxon>
        <taxon>Dikarya</taxon>
        <taxon>Basidiomycota</taxon>
        <taxon>Agaricomycotina</taxon>
        <taxon>Agaricomycetes</taxon>
        <taxon>Agaricomycetidae</taxon>
        <taxon>Boletales</taxon>
        <taxon>Sclerodermatineae</taxon>
        <taxon>Pisolithaceae</taxon>
        <taxon>Pisolithus</taxon>
    </lineage>
</organism>
<dbReference type="HOGENOM" id="CLU_2905072_0_0_1"/>
<accession>A0A0C3PJZ2</accession>
<keyword evidence="2" id="KW-1185">Reference proteome</keyword>
<proteinExistence type="predicted"/>
<reference evidence="1 2" key="1">
    <citation type="submission" date="2014-04" db="EMBL/GenBank/DDBJ databases">
        <authorList>
            <consortium name="DOE Joint Genome Institute"/>
            <person name="Kuo A."/>
            <person name="Kohler A."/>
            <person name="Costa M.D."/>
            <person name="Nagy L.G."/>
            <person name="Floudas D."/>
            <person name="Copeland A."/>
            <person name="Barry K.W."/>
            <person name="Cichocki N."/>
            <person name="Veneault-Fourrey C."/>
            <person name="LaButti K."/>
            <person name="Lindquist E.A."/>
            <person name="Lipzen A."/>
            <person name="Lundell T."/>
            <person name="Morin E."/>
            <person name="Murat C."/>
            <person name="Sun H."/>
            <person name="Tunlid A."/>
            <person name="Henrissat B."/>
            <person name="Grigoriev I.V."/>
            <person name="Hibbett D.S."/>
            <person name="Martin F."/>
            <person name="Nordberg H.P."/>
            <person name="Cantor M.N."/>
            <person name="Hua S.X."/>
        </authorList>
    </citation>
    <scope>NUCLEOTIDE SEQUENCE [LARGE SCALE GENOMIC DNA]</scope>
    <source>
        <strain evidence="1 2">Marx 270</strain>
    </source>
</reference>
<dbReference type="EMBL" id="KN831944">
    <property type="protein sequence ID" value="KIO14515.1"/>
    <property type="molecule type" value="Genomic_DNA"/>
</dbReference>
<name>A0A0C3PJZ2_PISTI</name>
<protein>
    <submittedName>
        <fullName evidence="1">Uncharacterized protein</fullName>
    </submittedName>
</protein>
<dbReference type="Proteomes" id="UP000054217">
    <property type="component" value="Unassembled WGS sequence"/>
</dbReference>
<evidence type="ECO:0000313" key="2">
    <source>
        <dbReference type="Proteomes" id="UP000054217"/>
    </source>
</evidence>
<evidence type="ECO:0000313" key="1">
    <source>
        <dbReference type="EMBL" id="KIO14515.1"/>
    </source>
</evidence>
<gene>
    <name evidence="1" type="ORF">M404DRAFT_991261</name>
</gene>
<dbReference type="AlphaFoldDB" id="A0A0C3PJZ2"/>